<reference evidence="3" key="1">
    <citation type="submission" date="2009-01" db="EMBL/GenBank/DDBJ databases">
        <title>Complete sequence of Anaeromyxobacter dehalogenans 2CP-1.</title>
        <authorList>
            <consortium name="US DOE Joint Genome Institute"/>
            <person name="Lucas S."/>
            <person name="Copeland A."/>
            <person name="Lapidus A."/>
            <person name="Glavina del Rio T."/>
            <person name="Dalin E."/>
            <person name="Tice H."/>
            <person name="Bruce D."/>
            <person name="Goodwin L."/>
            <person name="Pitluck S."/>
            <person name="Saunders E."/>
            <person name="Brettin T."/>
            <person name="Detter J.C."/>
            <person name="Han C."/>
            <person name="Larimer F."/>
            <person name="Land M."/>
            <person name="Hauser L."/>
            <person name="Kyrpides N."/>
            <person name="Ovchinnikova G."/>
            <person name="Beliaev A.S."/>
            <person name="Richardson P."/>
        </authorList>
    </citation>
    <scope>NUCLEOTIDE SEQUENCE</scope>
    <source>
        <strain evidence="3">2CP-1</strain>
    </source>
</reference>
<feature type="domain" description="Fe/B12 periplasmic-binding" evidence="2">
    <location>
        <begin position="16"/>
        <end position="269"/>
    </location>
</feature>
<dbReference type="Gene3D" id="3.40.50.1980">
    <property type="entry name" value="Nitrogenase molybdenum iron protein domain"/>
    <property type="match status" value="2"/>
</dbReference>
<dbReference type="InterPro" id="IPR054828">
    <property type="entry name" value="Vit_B12_bind_prot"/>
</dbReference>
<evidence type="ECO:0000313" key="3">
    <source>
        <dbReference type="EMBL" id="ACL67489.1"/>
    </source>
</evidence>
<dbReference type="InterPro" id="IPR002491">
    <property type="entry name" value="ABC_transptr_periplasmic_BD"/>
</dbReference>
<proteinExistence type="predicted"/>
<dbReference type="InterPro" id="IPR051030">
    <property type="entry name" value="Vitamin_B12-ABC_binding"/>
</dbReference>
<organism evidence="3 4">
    <name type="scientific">Anaeromyxobacter dehalogenans (strain ATCC BAA-258 / DSM 21875 / 2CP-1)</name>
    <dbReference type="NCBI Taxonomy" id="455488"/>
    <lineage>
        <taxon>Bacteria</taxon>
        <taxon>Pseudomonadati</taxon>
        <taxon>Myxococcota</taxon>
        <taxon>Myxococcia</taxon>
        <taxon>Myxococcales</taxon>
        <taxon>Cystobacterineae</taxon>
        <taxon>Anaeromyxobacteraceae</taxon>
        <taxon>Anaeromyxobacter</taxon>
    </lineage>
</organism>
<sequence length="288" mass="30689">MDLAALLSQAPPHPRRVVCLTEETTETLYRIGAGDLVVGVSGFTVRPPEARRKPRVSAFLSADGDAIAALRPDLVVGFSDLQADVARDLVRRGIPVLVTNQRSVAEILQTLRLVTAAVGRAEAGEALAAELEAGLARVAESAAALPRRPRVFFEEWPDPLIAGIRWVSELLELAGADDVCAETRASHAARGRIVAAEEVARRAPDAVVASWCGKKARREVIRARPGWSEVPAVREDQLYEVRSAIILQPGPAALTDGVRALAGIVAAVARGERLPARREGELRGPPAG</sequence>
<dbReference type="HOGENOM" id="CLU_038034_2_8_7"/>
<evidence type="ECO:0000259" key="2">
    <source>
        <dbReference type="PROSITE" id="PS50983"/>
    </source>
</evidence>
<gene>
    <name evidence="3" type="ordered locus">A2cp1_4172</name>
</gene>
<evidence type="ECO:0000313" key="4">
    <source>
        <dbReference type="Proteomes" id="UP000007089"/>
    </source>
</evidence>
<dbReference type="Pfam" id="PF01497">
    <property type="entry name" value="Peripla_BP_2"/>
    <property type="match status" value="1"/>
</dbReference>
<dbReference type="PANTHER" id="PTHR42860">
    <property type="entry name" value="VITAMIN B12-BINDING PROTEIN"/>
    <property type="match status" value="1"/>
</dbReference>
<dbReference type="PROSITE" id="PS50983">
    <property type="entry name" value="FE_B12_PBP"/>
    <property type="match status" value="1"/>
</dbReference>
<name>B8JAJ0_ANAD2</name>
<dbReference type="SUPFAM" id="SSF53807">
    <property type="entry name" value="Helical backbone' metal receptor"/>
    <property type="match status" value="1"/>
</dbReference>
<keyword evidence="4" id="KW-1185">Reference proteome</keyword>
<dbReference type="RefSeq" id="WP_015935206.1">
    <property type="nucleotide sequence ID" value="NC_011891.1"/>
</dbReference>
<dbReference type="AlphaFoldDB" id="B8JAJ0"/>
<keyword evidence="1" id="KW-0732">Signal</keyword>
<evidence type="ECO:0000256" key="1">
    <source>
        <dbReference type="ARBA" id="ARBA00022729"/>
    </source>
</evidence>
<dbReference type="NCBIfam" id="NF038402">
    <property type="entry name" value="TroA_like"/>
    <property type="match status" value="1"/>
</dbReference>
<dbReference type="PANTHER" id="PTHR42860:SF2">
    <property type="entry name" value="BLL4160 PROTEIN"/>
    <property type="match status" value="1"/>
</dbReference>
<protein>
    <submittedName>
        <fullName evidence="3">Periplasmic binding protein</fullName>
    </submittedName>
</protein>
<accession>B8JAJ0</accession>
<dbReference type="KEGG" id="acp:A2cp1_4172"/>
<dbReference type="EMBL" id="CP001359">
    <property type="protein sequence ID" value="ACL67489.1"/>
    <property type="molecule type" value="Genomic_DNA"/>
</dbReference>
<dbReference type="Proteomes" id="UP000007089">
    <property type="component" value="Chromosome"/>
</dbReference>